<dbReference type="PANTHER" id="PTHR46523:SF1">
    <property type="entry name" value="DCTP PYROPHOSPHATASE 1"/>
    <property type="match status" value="1"/>
</dbReference>
<dbReference type="Proteomes" id="UP001501788">
    <property type="component" value="Unassembled WGS sequence"/>
</dbReference>
<gene>
    <name evidence="1" type="ORF">GCM10023090_04880</name>
</gene>
<accession>A0ABP8KYY1</accession>
<organism evidence="1 2">
    <name type="scientific">Acidovorax lacteus</name>
    <dbReference type="NCBI Taxonomy" id="1924988"/>
    <lineage>
        <taxon>Bacteria</taxon>
        <taxon>Pseudomonadati</taxon>
        <taxon>Pseudomonadota</taxon>
        <taxon>Betaproteobacteria</taxon>
        <taxon>Burkholderiales</taxon>
        <taxon>Comamonadaceae</taxon>
        <taxon>Acidovorax</taxon>
    </lineage>
</organism>
<dbReference type="InterPro" id="IPR052555">
    <property type="entry name" value="dCTP_Pyrophosphatase"/>
</dbReference>
<protein>
    <submittedName>
        <fullName evidence="1">Nucleotide pyrophosphohydrolase</fullName>
    </submittedName>
</protein>
<dbReference type="SUPFAM" id="SSF101386">
    <property type="entry name" value="all-alpha NTP pyrophosphatases"/>
    <property type="match status" value="1"/>
</dbReference>
<dbReference type="Pfam" id="PF12643">
    <property type="entry name" value="MazG-like"/>
    <property type="match status" value="1"/>
</dbReference>
<dbReference type="PIRSF" id="PIRSF029826">
    <property type="entry name" value="UCP029826_pph"/>
    <property type="match status" value="1"/>
</dbReference>
<dbReference type="RefSeq" id="WP_345060869.1">
    <property type="nucleotide sequence ID" value="NZ_BAABEX010000004.1"/>
</dbReference>
<keyword evidence="2" id="KW-1185">Reference proteome</keyword>
<sequence length="114" mass="12895">MDLPALQHRLRAFAAERAWQPYHTPKNLAMALMVESAELLELFQWLTPEESARLTADPAQRERVADELADVLLYLLQLADHTGIDLHEAVERKLLKNAAKHPAPAAMQEPHSLK</sequence>
<dbReference type="CDD" id="cd11537">
    <property type="entry name" value="NTP-PPase_RS21-C6_like"/>
    <property type="match status" value="1"/>
</dbReference>
<dbReference type="Gene3D" id="1.10.287.1080">
    <property type="entry name" value="MazG-like"/>
    <property type="match status" value="1"/>
</dbReference>
<proteinExistence type="predicted"/>
<evidence type="ECO:0000313" key="1">
    <source>
        <dbReference type="EMBL" id="GAA4419085.1"/>
    </source>
</evidence>
<dbReference type="EMBL" id="BAABEX010000004">
    <property type="protein sequence ID" value="GAA4419085.1"/>
    <property type="molecule type" value="Genomic_DNA"/>
</dbReference>
<name>A0ABP8KYY1_9BURK</name>
<reference evidence="2" key="1">
    <citation type="journal article" date="2019" name="Int. J. Syst. Evol. Microbiol.">
        <title>The Global Catalogue of Microorganisms (GCM) 10K type strain sequencing project: providing services to taxonomists for standard genome sequencing and annotation.</title>
        <authorList>
            <consortium name="The Broad Institute Genomics Platform"/>
            <consortium name="The Broad Institute Genome Sequencing Center for Infectious Disease"/>
            <person name="Wu L."/>
            <person name="Ma J."/>
        </authorList>
    </citation>
    <scope>NUCLEOTIDE SEQUENCE [LARGE SCALE GENOMIC DNA]</scope>
    <source>
        <strain evidence="2">JCM 31890</strain>
    </source>
</reference>
<dbReference type="PANTHER" id="PTHR46523">
    <property type="entry name" value="DCTP PYROPHOSPHATASE 1"/>
    <property type="match status" value="1"/>
</dbReference>
<dbReference type="InterPro" id="IPR025984">
    <property type="entry name" value="DCTPP"/>
</dbReference>
<evidence type="ECO:0000313" key="2">
    <source>
        <dbReference type="Proteomes" id="UP001501788"/>
    </source>
</evidence>
<comment type="caution">
    <text evidence="1">The sequence shown here is derived from an EMBL/GenBank/DDBJ whole genome shotgun (WGS) entry which is preliminary data.</text>
</comment>